<dbReference type="Proteomes" id="UP001519460">
    <property type="component" value="Unassembled WGS sequence"/>
</dbReference>
<comment type="caution">
    <text evidence="1">The sequence shown here is derived from an EMBL/GenBank/DDBJ whole genome shotgun (WGS) entry which is preliminary data.</text>
</comment>
<proteinExistence type="predicted"/>
<protein>
    <submittedName>
        <fullName evidence="1">Uncharacterized protein</fullName>
    </submittedName>
</protein>
<organism evidence="1 2">
    <name type="scientific">Batillaria attramentaria</name>
    <dbReference type="NCBI Taxonomy" id="370345"/>
    <lineage>
        <taxon>Eukaryota</taxon>
        <taxon>Metazoa</taxon>
        <taxon>Spiralia</taxon>
        <taxon>Lophotrochozoa</taxon>
        <taxon>Mollusca</taxon>
        <taxon>Gastropoda</taxon>
        <taxon>Caenogastropoda</taxon>
        <taxon>Sorbeoconcha</taxon>
        <taxon>Cerithioidea</taxon>
        <taxon>Batillariidae</taxon>
        <taxon>Batillaria</taxon>
    </lineage>
</organism>
<evidence type="ECO:0000313" key="1">
    <source>
        <dbReference type="EMBL" id="KAK7495647.1"/>
    </source>
</evidence>
<accession>A0ABD0L860</accession>
<reference evidence="1 2" key="1">
    <citation type="journal article" date="2023" name="Sci. Data">
        <title>Genome assembly of the Korean intertidal mud-creeper Batillaria attramentaria.</title>
        <authorList>
            <person name="Patra A.K."/>
            <person name="Ho P.T."/>
            <person name="Jun S."/>
            <person name="Lee S.J."/>
            <person name="Kim Y."/>
            <person name="Won Y.J."/>
        </authorList>
    </citation>
    <scope>NUCLEOTIDE SEQUENCE [LARGE SCALE GENOMIC DNA]</scope>
    <source>
        <strain evidence="1">Wonlab-2016</strain>
    </source>
</reference>
<dbReference type="EMBL" id="JACVVK020000073">
    <property type="protein sequence ID" value="KAK7495647.1"/>
    <property type="molecule type" value="Genomic_DNA"/>
</dbReference>
<sequence>MATGESKPQEGKYLDANIGLALGSPGSSTARRTTVFCRQGHLLLSCHRRGERWQTLCMICHASRAEGGSFTINASFKWNSIAANYLLHNSAVTRAGFT</sequence>
<evidence type="ECO:0000313" key="2">
    <source>
        <dbReference type="Proteomes" id="UP001519460"/>
    </source>
</evidence>
<keyword evidence="2" id="KW-1185">Reference proteome</keyword>
<gene>
    <name evidence="1" type="ORF">BaRGS_00013094</name>
</gene>
<dbReference type="AlphaFoldDB" id="A0ABD0L860"/>
<name>A0ABD0L860_9CAEN</name>